<dbReference type="EMBL" id="CAJHJT010000012">
    <property type="protein sequence ID" value="CAD6997378.1"/>
    <property type="molecule type" value="Genomic_DNA"/>
</dbReference>
<dbReference type="Proteomes" id="UP000606786">
    <property type="component" value="Unassembled WGS sequence"/>
</dbReference>
<protein>
    <submittedName>
        <fullName evidence="1">(Mediterranean fruit fly) hypothetical protein</fullName>
    </submittedName>
</protein>
<accession>A0A811UGB5</accession>
<evidence type="ECO:0000313" key="2">
    <source>
        <dbReference type="Proteomes" id="UP000606786"/>
    </source>
</evidence>
<dbReference type="AlphaFoldDB" id="A0A811UGB5"/>
<gene>
    <name evidence="1" type="ORF">CCAP1982_LOCUS6017</name>
</gene>
<sequence>MHIIARVNANAEGQRIDVHTISRNTSAADGAHFRAPAEQRQSQGSTIMPYESFGLTIVTKIHYENSCEYSLINLSNLLGGVIPNLNALEFSCNLARCVSSSEV</sequence>
<organism evidence="1 2">
    <name type="scientific">Ceratitis capitata</name>
    <name type="common">Mediterranean fruit fly</name>
    <name type="synonym">Tephritis capitata</name>
    <dbReference type="NCBI Taxonomy" id="7213"/>
    <lineage>
        <taxon>Eukaryota</taxon>
        <taxon>Metazoa</taxon>
        <taxon>Ecdysozoa</taxon>
        <taxon>Arthropoda</taxon>
        <taxon>Hexapoda</taxon>
        <taxon>Insecta</taxon>
        <taxon>Pterygota</taxon>
        <taxon>Neoptera</taxon>
        <taxon>Endopterygota</taxon>
        <taxon>Diptera</taxon>
        <taxon>Brachycera</taxon>
        <taxon>Muscomorpha</taxon>
        <taxon>Tephritoidea</taxon>
        <taxon>Tephritidae</taxon>
        <taxon>Ceratitis</taxon>
        <taxon>Ceratitis</taxon>
    </lineage>
</organism>
<proteinExistence type="predicted"/>
<name>A0A811UGB5_CERCA</name>
<comment type="caution">
    <text evidence="1">The sequence shown here is derived from an EMBL/GenBank/DDBJ whole genome shotgun (WGS) entry which is preliminary data.</text>
</comment>
<reference evidence="1" key="1">
    <citation type="submission" date="2020-11" db="EMBL/GenBank/DDBJ databases">
        <authorList>
            <person name="Whitehead M."/>
        </authorList>
    </citation>
    <scope>NUCLEOTIDE SEQUENCE</scope>
    <source>
        <strain evidence="1">EGII</strain>
    </source>
</reference>
<evidence type="ECO:0000313" key="1">
    <source>
        <dbReference type="EMBL" id="CAD6997378.1"/>
    </source>
</evidence>
<keyword evidence="2" id="KW-1185">Reference proteome</keyword>